<dbReference type="InterPro" id="IPR003448">
    <property type="entry name" value="Mopterin_biosynth_MoaE"/>
</dbReference>
<organism evidence="12 13">
    <name type="scientific">Anaeromyxobacter oryzae</name>
    <dbReference type="NCBI Taxonomy" id="2918170"/>
    <lineage>
        <taxon>Bacteria</taxon>
        <taxon>Pseudomonadati</taxon>
        <taxon>Myxococcota</taxon>
        <taxon>Myxococcia</taxon>
        <taxon>Myxococcales</taxon>
        <taxon>Cystobacterineae</taxon>
        <taxon>Anaeromyxobacteraceae</taxon>
        <taxon>Anaeromyxobacter</taxon>
    </lineage>
</organism>
<evidence type="ECO:0000256" key="5">
    <source>
        <dbReference type="ARBA" id="ARBA00023150"/>
    </source>
</evidence>
<dbReference type="InterPro" id="IPR036563">
    <property type="entry name" value="MoaE_sf"/>
</dbReference>
<evidence type="ECO:0000256" key="9">
    <source>
        <dbReference type="ARBA" id="ARBA00030781"/>
    </source>
</evidence>
<evidence type="ECO:0000313" key="12">
    <source>
        <dbReference type="EMBL" id="BDG05554.1"/>
    </source>
</evidence>
<keyword evidence="13" id="KW-1185">Reference proteome</keyword>
<reference evidence="13" key="1">
    <citation type="journal article" date="2022" name="Int. J. Syst. Evol. Microbiol.">
        <title>Anaeromyxobacter oryzae sp. nov., Anaeromyxobacter diazotrophicus sp. nov. and Anaeromyxobacter paludicola sp. nov., isolated from paddy soils.</title>
        <authorList>
            <person name="Itoh H."/>
            <person name="Xu Z."/>
            <person name="Mise K."/>
            <person name="Masuda Y."/>
            <person name="Ushijima N."/>
            <person name="Hayakawa C."/>
            <person name="Shiratori Y."/>
            <person name="Senoo K."/>
        </authorList>
    </citation>
    <scope>NUCLEOTIDE SEQUENCE [LARGE SCALE GENOMIC DNA]</scope>
    <source>
        <strain evidence="13">Red232</strain>
    </source>
</reference>
<dbReference type="SUPFAM" id="SSF54690">
    <property type="entry name" value="Molybdopterin synthase subunit MoaE"/>
    <property type="match status" value="1"/>
</dbReference>
<name>A0ABN6MX77_9BACT</name>
<comment type="catalytic activity">
    <reaction evidence="11">
        <text>2 [molybdopterin-synthase sulfur-carrier protein]-C-terminal-Gly-aminoethanethioate + cyclic pyranopterin phosphate + H2O = molybdopterin + 2 [molybdopterin-synthase sulfur-carrier protein]-C-terminal Gly-Gly + 2 H(+)</text>
        <dbReference type="Rhea" id="RHEA:26333"/>
        <dbReference type="Rhea" id="RHEA-COMP:12202"/>
        <dbReference type="Rhea" id="RHEA-COMP:19907"/>
        <dbReference type="ChEBI" id="CHEBI:15377"/>
        <dbReference type="ChEBI" id="CHEBI:15378"/>
        <dbReference type="ChEBI" id="CHEBI:58698"/>
        <dbReference type="ChEBI" id="CHEBI:59648"/>
        <dbReference type="ChEBI" id="CHEBI:90778"/>
        <dbReference type="ChEBI" id="CHEBI:232372"/>
        <dbReference type="EC" id="2.8.1.12"/>
    </reaction>
</comment>
<comment type="similarity">
    <text evidence="2">Belongs to the MoaE family.</text>
</comment>
<sequence length="150" mass="16494">MGAVLARVVSEPIHHEQVAAALSAPAHGAELVFWGVVRDANEGRRVRAVSYDAHVPLAERTLHDIAEEAVARSRAALRVVVIHRTGRLEVGEASVVVAVASPHRDEAYEASRYVIEQLKVRSPIWKQEHYADGDSEWLRGHTLRSPTAAE</sequence>
<dbReference type="Pfam" id="PF02391">
    <property type="entry name" value="MoaE"/>
    <property type="match status" value="1"/>
</dbReference>
<evidence type="ECO:0000256" key="8">
    <source>
        <dbReference type="ARBA" id="ARBA00030407"/>
    </source>
</evidence>
<dbReference type="EMBL" id="AP025591">
    <property type="protein sequence ID" value="BDG05554.1"/>
    <property type="molecule type" value="Genomic_DNA"/>
</dbReference>
<protein>
    <recommendedName>
        <fullName evidence="4">Molybdopterin synthase catalytic subunit</fullName>
        <ecNumber evidence="3">2.8.1.12</ecNumber>
    </recommendedName>
    <alternativeName>
        <fullName evidence="9">MPT synthase subunit 2</fullName>
    </alternativeName>
    <alternativeName>
        <fullName evidence="7">Molybdenum cofactor biosynthesis protein E</fullName>
    </alternativeName>
    <alternativeName>
        <fullName evidence="8">Molybdopterin-converting factor large subunit</fullName>
    </alternativeName>
    <alternativeName>
        <fullName evidence="10">Molybdopterin-converting factor subunit 2</fullName>
    </alternativeName>
</protein>
<evidence type="ECO:0000256" key="4">
    <source>
        <dbReference type="ARBA" id="ARBA00013858"/>
    </source>
</evidence>
<keyword evidence="5" id="KW-0501">Molybdenum cofactor biosynthesis</keyword>
<evidence type="ECO:0000313" key="13">
    <source>
        <dbReference type="Proteomes" id="UP001162891"/>
    </source>
</evidence>
<evidence type="ECO:0000256" key="1">
    <source>
        <dbReference type="ARBA" id="ARBA00005046"/>
    </source>
</evidence>
<accession>A0ABN6MX77</accession>
<comment type="pathway">
    <text evidence="1">Cofactor biosynthesis; molybdopterin biosynthesis.</text>
</comment>
<dbReference type="PANTHER" id="PTHR23404">
    <property type="entry name" value="MOLYBDOPTERIN SYNTHASE RELATED"/>
    <property type="match status" value="1"/>
</dbReference>
<comment type="subunit">
    <text evidence="6">Heterotetramer of 2 MoaD subunits and 2 MoaE subunits. Also stable as homodimer. The enzyme changes between these two forms during catalysis.</text>
</comment>
<dbReference type="EC" id="2.8.1.12" evidence="3"/>
<dbReference type="CDD" id="cd00756">
    <property type="entry name" value="MoaE"/>
    <property type="match status" value="1"/>
</dbReference>
<dbReference type="Proteomes" id="UP001162891">
    <property type="component" value="Chromosome"/>
</dbReference>
<dbReference type="RefSeq" id="WP_248354492.1">
    <property type="nucleotide sequence ID" value="NZ_AP025591.1"/>
</dbReference>
<evidence type="ECO:0000256" key="2">
    <source>
        <dbReference type="ARBA" id="ARBA00005426"/>
    </source>
</evidence>
<evidence type="ECO:0000256" key="10">
    <source>
        <dbReference type="ARBA" id="ARBA00032474"/>
    </source>
</evidence>
<evidence type="ECO:0000256" key="7">
    <source>
        <dbReference type="ARBA" id="ARBA00029745"/>
    </source>
</evidence>
<proteinExistence type="inferred from homology"/>
<evidence type="ECO:0000256" key="3">
    <source>
        <dbReference type="ARBA" id="ARBA00011950"/>
    </source>
</evidence>
<dbReference type="Gene3D" id="3.90.1170.40">
    <property type="entry name" value="Molybdopterin biosynthesis MoaE subunit"/>
    <property type="match status" value="1"/>
</dbReference>
<gene>
    <name evidence="12" type="ORF">AMOR_45500</name>
</gene>
<evidence type="ECO:0000256" key="6">
    <source>
        <dbReference type="ARBA" id="ARBA00026066"/>
    </source>
</evidence>
<evidence type="ECO:0000256" key="11">
    <source>
        <dbReference type="ARBA" id="ARBA00049878"/>
    </source>
</evidence>